<sequence>MPRQHTVRAYNATEPCDLRLSPRMEERHAREAFDCKVPWLKRLGESTLGFMCKVTGHVERQAHRLLLMSSGPQVPCTVAWMKLRGLRVTCTKVRLVMPCSRDAIVGTSWGKTDTLQCAVTVMSV</sequence>
<dbReference type="AlphaFoldDB" id="A0A090XA11"/>
<organism evidence="1">
    <name type="scientific">Ixodes ricinus</name>
    <name type="common">Common tick</name>
    <name type="synonym">Acarus ricinus</name>
    <dbReference type="NCBI Taxonomy" id="34613"/>
    <lineage>
        <taxon>Eukaryota</taxon>
        <taxon>Metazoa</taxon>
        <taxon>Ecdysozoa</taxon>
        <taxon>Arthropoda</taxon>
        <taxon>Chelicerata</taxon>
        <taxon>Arachnida</taxon>
        <taxon>Acari</taxon>
        <taxon>Parasitiformes</taxon>
        <taxon>Ixodida</taxon>
        <taxon>Ixodoidea</taxon>
        <taxon>Ixodidae</taxon>
        <taxon>Ixodinae</taxon>
        <taxon>Ixodes</taxon>
    </lineage>
</organism>
<proteinExistence type="evidence at transcript level"/>
<reference evidence="1" key="1">
    <citation type="journal article" date="2015" name="PLoS Negl. Trop. Dis.">
        <title>Deep Sequencing Analysis of the Ixodes ricinus Haemocytome.</title>
        <authorList>
            <person name="Kotsyfakis M."/>
            <person name="Kopacek P."/>
            <person name="Franta Z."/>
            <person name="Pedra J.H."/>
            <person name="Ribeiro J.M."/>
        </authorList>
    </citation>
    <scope>NUCLEOTIDE SEQUENCE</scope>
</reference>
<name>A0A090XA11_IXORI</name>
<protein>
    <submittedName>
        <fullName evidence="1">Uncharacterized protein</fullName>
    </submittedName>
</protein>
<evidence type="ECO:0000313" key="1">
    <source>
        <dbReference type="EMBL" id="JAC93687.1"/>
    </source>
</evidence>
<accession>A0A090XA11</accession>
<dbReference type="EMBL" id="GBIH01001023">
    <property type="protein sequence ID" value="JAC93687.1"/>
    <property type="molecule type" value="mRNA"/>
</dbReference>